<comment type="caution">
    <text evidence="1">The sequence shown here is derived from an EMBL/GenBank/DDBJ whole genome shotgun (WGS) entry which is preliminary data.</text>
</comment>
<evidence type="ECO:0000313" key="1">
    <source>
        <dbReference type="EMBL" id="KHF38760.1"/>
    </source>
</evidence>
<dbReference type="AlphaFoldDB" id="A0A0B0IBU5"/>
<organism evidence="1 2">
    <name type="scientific">Halalkalibacter okhensis</name>
    <dbReference type="NCBI Taxonomy" id="333138"/>
    <lineage>
        <taxon>Bacteria</taxon>
        <taxon>Bacillati</taxon>
        <taxon>Bacillota</taxon>
        <taxon>Bacilli</taxon>
        <taxon>Bacillales</taxon>
        <taxon>Bacillaceae</taxon>
        <taxon>Halalkalibacter</taxon>
    </lineage>
</organism>
<protein>
    <submittedName>
        <fullName evidence="1">Uncharacterized protein</fullName>
    </submittedName>
</protein>
<keyword evidence="2" id="KW-1185">Reference proteome</keyword>
<reference evidence="1 2" key="1">
    <citation type="submission" date="2014-09" db="EMBL/GenBank/DDBJ databases">
        <title>Genome sequencing and annotation of Bacillus Okhensis strain Kh10-101T.</title>
        <authorList>
            <person name="Prakash J.S."/>
        </authorList>
    </citation>
    <scope>NUCLEOTIDE SEQUENCE [LARGE SCALE GENOMIC DNA]</scope>
    <source>
        <strain evidence="2">Kh10-101T</strain>
    </source>
</reference>
<proteinExistence type="predicted"/>
<dbReference type="RefSeq" id="WP_034631875.1">
    <property type="nucleotide sequence ID" value="NZ_JRJU01000030.1"/>
</dbReference>
<dbReference type="EMBL" id="JRJU01000030">
    <property type="protein sequence ID" value="KHF38760.1"/>
    <property type="molecule type" value="Genomic_DNA"/>
</dbReference>
<dbReference type="STRING" id="333138.LQ50_19140"/>
<sequence>MIAKELYQKYIGLELLHDLVNDEGTLLLKKGTVLSESLLRRLNVRIEYLNAVCGKSNRPDHLDLIEGASNEIKVIFDKFKKINKLLLKLNQPFSQRFKY</sequence>
<name>A0A0B0IBU5_9BACI</name>
<accession>A0A0B0IBU5</accession>
<evidence type="ECO:0000313" key="2">
    <source>
        <dbReference type="Proteomes" id="UP000030832"/>
    </source>
</evidence>
<dbReference type="Proteomes" id="UP000030832">
    <property type="component" value="Unassembled WGS sequence"/>
</dbReference>
<gene>
    <name evidence="1" type="ORF">LQ50_19140</name>
</gene>